<accession>A0A174PJ23</accession>
<evidence type="ECO:0000313" key="2">
    <source>
        <dbReference type="Proteomes" id="UP000095725"/>
    </source>
</evidence>
<sequence>MPVLLGHHGRGKILSWTWRYPTTAVVTSLHGRGDLTISALNMNYERGIEEVCLLL</sequence>
<gene>
    <name evidence="1" type="ORF">ERS852558_00588</name>
</gene>
<protein>
    <submittedName>
        <fullName evidence="1">Uncharacterized protein</fullName>
    </submittedName>
</protein>
<name>A0A174PJ23_9BACE</name>
<dbReference type="AlphaFoldDB" id="A0A174PJ23"/>
<organism evidence="1 2">
    <name type="scientific">Bacteroides caccae</name>
    <dbReference type="NCBI Taxonomy" id="47678"/>
    <lineage>
        <taxon>Bacteria</taxon>
        <taxon>Pseudomonadati</taxon>
        <taxon>Bacteroidota</taxon>
        <taxon>Bacteroidia</taxon>
        <taxon>Bacteroidales</taxon>
        <taxon>Bacteroidaceae</taxon>
        <taxon>Bacteroides</taxon>
    </lineage>
</organism>
<evidence type="ECO:0000313" key="1">
    <source>
        <dbReference type="EMBL" id="CUP60983.1"/>
    </source>
</evidence>
<reference evidence="1 2" key="1">
    <citation type="submission" date="2015-09" db="EMBL/GenBank/DDBJ databases">
        <authorList>
            <consortium name="Pathogen Informatics"/>
        </authorList>
    </citation>
    <scope>NUCLEOTIDE SEQUENCE [LARGE SCALE GENOMIC DNA]</scope>
    <source>
        <strain evidence="1 2">2789STDY5834946</strain>
    </source>
</reference>
<proteinExistence type="predicted"/>
<dbReference type="Proteomes" id="UP000095725">
    <property type="component" value="Unassembled WGS sequence"/>
</dbReference>
<dbReference type="EMBL" id="CZBL01000002">
    <property type="protein sequence ID" value="CUP60983.1"/>
    <property type="molecule type" value="Genomic_DNA"/>
</dbReference>